<feature type="compositionally biased region" description="Pro residues" evidence="1">
    <location>
        <begin position="25"/>
        <end position="35"/>
    </location>
</feature>
<evidence type="ECO:0000313" key="3">
    <source>
        <dbReference type="EMBL" id="NKQ55895.1"/>
    </source>
</evidence>
<keyword evidence="2" id="KW-1133">Transmembrane helix</keyword>
<dbReference type="Proteomes" id="UP000715441">
    <property type="component" value="Unassembled WGS sequence"/>
</dbReference>
<reference evidence="3 4" key="1">
    <citation type="submission" date="2020-04" db="EMBL/GenBank/DDBJ databases">
        <title>Novel species.</title>
        <authorList>
            <person name="Teo W.F.A."/>
            <person name="Lipun K."/>
            <person name="Srisuk N."/>
            <person name="Duangmal K."/>
        </authorList>
    </citation>
    <scope>NUCLEOTIDE SEQUENCE [LARGE SCALE GENOMIC DNA]</scope>
    <source>
        <strain evidence="3 4">K13G38</strain>
    </source>
</reference>
<feature type="region of interest" description="Disordered" evidence="1">
    <location>
        <begin position="12"/>
        <end position="46"/>
    </location>
</feature>
<feature type="transmembrane region" description="Helical" evidence="2">
    <location>
        <begin position="79"/>
        <end position="102"/>
    </location>
</feature>
<organism evidence="3 4">
    <name type="scientific">Amycolatopsis acididurans</name>
    <dbReference type="NCBI Taxonomy" id="2724524"/>
    <lineage>
        <taxon>Bacteria</taxon>
        <taxon>Bacillati</taxon>
        <taxon>Actinomycetota</taxon>
        <taxon>Actinomycetes</taxon>
        <taxon>Pseudonocardiales</taxon>
        <taxon>Pseudonocardiaceae</taxon>
        <taxon>Amycolatopsis</taxon>
    </lineage>
</organism>
<keyword evidence="2" id="KW-0812">Transmembrane</keyword>
<dbReference type="EMBL" id="JAAXLS010000018">
    <property type="protein sequence ID" value="NKQ55895.1"/>
    <property type="molecule type" value="Genomic_DNA"/>
</dbReference>
<keyword evidence="4" id="KW-1185">Reference proteome</keyword>
<keyword evidence="2" id="KW-0472">Membrane</keyword>
<name>A0ABX1JBD5_9PSEU</name>
<evidence type="ECO:0000313" key="4">
    <source>
        <dbReference type="Proteomes" id="UP000715441"/>
    </source>
</evidence>
<evidence type="ECO:0000256" key="1">
    <source>
        <dbReference type="SAM" id="MobiDB-lite"/>
    </source>
</evidence>
<sequence>MSELGDPERLLAEALRAQARSAPAPQNPHGPPTNQLPPQYGLLSGADGGALERERAALEPPTVGEPRPRLDRAAGSLPAYWILLLAVLLGLATGAVIGLITLL</sequence>
<accession>A0ABX1JBD5</accession>
<evidence type="ECO:0008006" key="5">
    <source>
        <dbReference type="Google" id="ProtNLM"/>
    </source>
</evidence>
<evidence type="ECO:0000256" key="2">
    <source>
        <dbReference type="SAM" id="Phobius"/>
    </source>
</evidence>
<protein>
    <recommendedName>
        <fullName evidence="5">DUF3040 domain-containing protein</fullName>
    </recommendedName>
</protein>
<proteinExistence type="predicted"/>
<comment type="caution">
    <text evidence="3">The sequence shown here is derived from an EMBL/GenBank/DDBJ whole genome shotgun (WGS) entry which is preliminary data.</text>
</comment>
<dbReference type="RefSeq" id="WP_168518941.1">
    <property type="nucleotide sequence ID" value="NZ_JAAXLS010000018.1"/>
</dbReference>
<feature type="compositionally biased region" description="Low complexity" evidence="1">
    <location>
        <begin position="12"/>
        <end position="24"/>
    </location>
</feature>
<gene>
    <name evidence="3" type="ORF">HFP15_23750</name>
</gene>